<dbReference type="AlphaFoldDB" id="A0A1M5IM32"/>
<evidence type="ECO:0000256" key="3">
    <source>
        <dbReference type="ARBA" id="ARBA00023315"/>
    </source>
</evidence>
<evidence type="ECO:0000256" key="2">
    <source>
        <dbReference type="ARBA" id="ARBA00022737"/>
    </source>
</evidence>
<keyword evidence="2" id="KW-0677">Repeat</keyword>
<evidence type="ECO:0000313" key="4">
    <source>
        <dbReference type="EMBL" id="SHG28853.1"/>
    </source>
</evidence>
<proteinExistence type="predicted"/>
<organism evidence="4 5">
    <name type="scientific">Flavobacterium fluvii</name>
    <dbReference type="NCBI Taxonomy" id="468056"/>
    <lineage>
        <taxon>Bacteria</taxon>
        <taxon>Pseudomonadati</taxon>
        <taxon>Bacteroidota</taxon>
        <taxon>Flavobacteriia</taxon>
        <taxon>Flavobacteriales</taxon>
        <taxon>Flavobacteriaceae</taxon>
        <taxon>Flavobacterium</taxon>
    </lineage>
</organism>
<name>A0A1M5IM32_9FLAO</name>
<sequence length="210" mass="23052">MNILVFVFKALRKLVSIMKSPLYNLFAQMQLYLNGVKFGGNIKVNGLIKVFVTRKGFINIGNSLKINSGNNYNVIGRQQKCIFWVDGKLDIGNNVGMSATAIICKTKIQIGSNVLIGGNTVIYDTDFHSLNYESRKNLNQDRIDAKSKPVIISDNVFIGAHTTILKGVTIGEGSIIGACSVVTKDIPQNEIWAGNPAKFIKLIDSKQNSI</sequence>
<dbReference type="InterPro" id="IPR018357">
    <property type="entry name" value="Hexapep_transf_CS"/>
</dbReference>
<dbReference type="InterPro" id="IPR051159">
    <property type="entry name" value="Hexapeptide_acetyltransf"/>
</dbReference>
<reference evidence="5" key="1">
    <citation type="submission" date="2016-11" db="EMBL/GenBank/DDBJ databases">
        <authorList>
            <person name="Varghese N."/>
            <person name="Submissions S."/>
        </authorList>
    </citation>
    <scope>NUCLEOTIDE SEQUENCE [LARGE SCALE GENOMIC DNA]</scope>
    <source>
        <strain evidence="5">DSM 19978</strain>
    </source>
</reference>
<keyword evidence="3" id="KW-0012">Acyltransferase</keyword>
<keyword evidence="5" id="KW-1185">Reference proteome</keyword>
<dbReference type="SUPFAM" id="SSF51161">
    <property type="entry name" value="Trimeric LpxA-like enzymes"/>
    <property type="match status" value="1"/>
</dbReference>
<dbReference type="PROSITE" id="PS00101">
    <property type="entry name" value="HEXAPEP_TRANSFERASES"/>
    <property type="match status" value="1"/>
</dbReference>
<dbReference type="Pfam" id="PF00132">
    <property type="entry name" value="Hexapep"/>
    <property type="match status" value="1"/>
</dbReference>
<dbReference type="InterPro" id="IPR001451">
    <property type="entry name" value="Hexapep"/>
</dbReference>
<dbReference type="RefSeq" id="WP_073369765.1">
    <property type="nucleotide sequence ID" value="NZ_FQWB01000003.1"/>
</dbReference>
<dbReference type="EMBL" id="FQWB01000003">
    <property type="protein sequence ID" value="SHG28853.1"/>
    <property type="molecule type" value="Genomic_DNA"/>
</dbReference>
<dbReference type="CDD" id="cd04647">
    <property type="entry name" value="LbH_MAT_like"/>
    <property type="match status" value="1"/>
</dbReference>
<evidence type="ECO:0000313" key="5">
    <source>
        <dbReference type="Proteomes" id="UP000184516"/>
    </source>
</evidence>
<dbReference type="STRING" id="468056.SAMN05443549_103137"/>
<dbReference type="GO" id="GO:0016746">
    <property type="term" value="F:acyltransferase activity"/>
    <property type="evidence" value="ECO:0007669"/>
    <property type="project" value="UniProtKB-KW"/>
</dbReference>
<accession>A0A1M5IM32</accession>
<protein>
    <submittedName>
        <fullName evidence="4">Acetyltransferase (Isoleucine patch superfamily)</fullName>
    </submittedName>
</protein>
<keyword evidence="1 4" id="KW-0808">Transferase</keyword>
<dbReference type="Gene3D" id="2.160.10.10">
    <property type="entry name" value="Hexapeptide repeat proteins"/>
    <property type="match status" value="1"/>
</dbReference>
<dbReference type="InterPro" id="IPR011004">
    <property type="entry name" value="Trimer_LpxA-like_sf"/>
</dbReference>
<dbReference type="PANTHER" id="PTHR23416">
    <property type="entry name" value="SIALIC ACID SYNTHASE-RELATED"/>
    <property type="match status" value="1"/>
</dbReference>
<gene>
    <name evidence="4" type="ORF">SAMN05443549_103137</name>
</gene>
<dbReference type="OrthoDB" id="9801697at2"/>
<dbReference type="Proteomes" id="UP000184516">
    <property type="component" value="Unassembled WGS sequence"/>
</dbReference>
<evidence type="ECO:0000256" key="1">
    <source>
        <dbReference type="ARBA" id="ARBA00022679"/>
    </source>
</evidence>